<protein>
    <submittedName>
        <fullName evidence="1">Uncharacterized protein</fullName>
    </submittedName>
</protein>
<evidence type="ECO:0000313" key="2">
    <source>
        <dbReference type="Proteomes" id="UP001323617"/>
    </source>
</evidence>
<dbReference type="GeneID" id="87965064"/>
<gene>
    <name evidence="1" type="ORF">QC764_204955</name>
</gene>
<name>A0ABR0IGJ8_9PEZI</name>
<organism evidence="1 2">
    <name type="scientific">Podospora pseudoanserina</name>
    <dbReference type="NCBI Taxonomy" id="2609844"/>
    <lineage>
        <taxon>Eukaryota</taxon>
        <taxon>Fungi</taxon>
        <taxon>Dikarya</taxon>
        <taxon>Ascomycota</taxon>
        <taxon>Pezizomycotina</taxon>
        <taxon>Sordariomycetes</taxon>
        <taxon>Sordariomycetidae</taxon>
        <taxon>Sordariales</taxon>
        <taxon>Podosporaceae</taxon>
        <taxon>Podospora</taxon>
    </lineage>
</organism>
<proteinExistence type="predicted"/>
<dbReference type="Proteomes" id="UP001323617">
    <property type="component" value="Unassembled WGS sequence"/>
</dbReference>
<keyword evidence="2" id="KW-1185">Reference proteome</keyword>
<reference evidence="1 2" key="1">
    <citation type="journal article" date="2023" name="bioRxiv">
        <title>High-quality genome assemblies of four members of thePodospora anserinaspecies complex.</title>
        <authorList>
            <person name="Ament-Velasquez S.L."/>
            <person name="Vogan A.A."/>
            <person name="Wallerman O."/>
            <person name="Hartmann F."/>
            <person name="Gautier V."/>
            <person name="Silar P."/>
            <person name="Giraud T."/>
            <person name="Johannesson H."/>
        </authorList>
    </citation>
    <scope>NUCLEOTIDE SEQUENCE [LARGE SCALE GENOMIC DNA]</scope>
    <source>
        <strain evidence="1 2">CBS 124.78</strain>
    </source>
</reference>
<dbReference type="RefSeq" id="XP_062803003.1">
    <property type="nucleotide sequence ID" value="XM_062944199.1"/>
</dbReference>
<comment type="caution">
    <text evidence="1">The sequence shown here is derived from an EMBL/GenBank/DDBJ whole genome shotgun (WGS) entry which is preliminary data.</text>
</comment>
<accession>A0ABR0IGJ8</accession>
<evidence type="ECO:0000313" key="1">
    <source>
        <dbReference type="EMBL" id="KAK4679533.1"/>
    </source>
</evidence>
<dbReference type="EMBL" id="JAFFHC010000002">
    <property type="protein sequence ID" value="KAK4679533.1"/>
    <property type="molecule type" value="Genomic_DNA"/>
</dbReference>
<sequence>MWGLLARFLGGEEEQPRRPSSREELVKTPIVLKGLQFMLCSVILRRGRVYWHLIQDNGIKRPTSFGSDPNNLPKPLYVDDGLVWRTGSWKSVGMFVGSECGGYHQCVVKEPGPF</sequence>